<dbReference type="GeneID" id="43959187"/>
<organism evidence="1">
    <name type="scientific">Incarvillea arguta</name>
    <dbReference type="NCBI Taxonomy" id="291310"/>
    <lineage>
        <taxon>Eukaryota</taxon>
        <taxon>Viridiplantae</taxon>
        <taxon>Streptophyta</taxon>
        <taxon>Embryophyta</taxon>
        <taxon>Tracheophyta</taxon>
        <taxon>Spermatophyta</taxon>
        <taxon>Magnoliopsida</taxon>
        <taxon>eudicotyledons</taxon>
        <taxon>Gunneridae</taxon>
        <taxon>Pentapetalae</taxon>
        <taxon>asterids</taxon>
        <taxon>lamiids</taxon>
        <taxon>Lamiales</taxon>
        <taxon>Bignoniaceae</taxon>
        <taxon>Tecomeae</taxon>
        <taxon>Incarvillea</taxon>
    </lineage>
</organism>
<keyword evidence="1" id="KW-0934">Plastid</keyword>
<dbReference type="AlphaFoldDB" id="A0A6C0NBU3"/>
<protein>
    <submittedName>
        <fullName evidence="1">Cytochrome b6/f complex subunit VIII</fullName>
    </submittedName>
</protein>
<dbReference type="RefSeq" id="YP_009729436.1">
    <property type="nucleotide sequence ID" value="NC_045915.1"/>
</dbReference>
<reference evidence="1" key="1">
    <citation type="submission" date="2018-01" db="EMBL/GenBank/DDBJ databases">
        <authorList>
            <person name="Wang R."/>
        </authorList>
    </citation>
    <scope>NUCLEOTIDE SEQUENCE</scope>
</reference>
<dbReference type="EMBL" id="MG763885">
    <property type="protein sequence ID" value="QHW07105.1"/>
    <property type="molecule type" value="Genomic_DNA"/>
</dbReference>
<accession>A0A6C0NBU3</accession>
<evidence type="ECO:0000313" key="1">
    <source>
        <dbReference type="EMBL" id="QHW07105.1"/>
    </source>
</evidence>
<name>A0A6C0NBU3_9LAMI</name>
<reference evidence="1" key="2">
    <citation type="journal article" date="2019" name="Mitochondrial DNA Part B Resour">
        <title>Characterization of the complete chloroplast genome of Incarvillea arguta (Bignoniaceae).</title>
        <authorList>
            <person name="Ma G.-T."/>
            <person name="Yang J.-G."/>
            <person name="Zhang Y.-F."/>
            <person name="Guan T.-X."/>
        </authorList>
    </citation>
    <scope>NUCLEOTIDE SEQUENCE</scope>
</reference>
<proteinExistence type="predicted"/>
<gene>
    <name evidence="1" type="primary">petN</name>
</gene>
<sequence>MEKFLRIYRDRGHNSHGYSKSRLGCFNGSLYIFPFTRSVGKKWALEGLLIELRKVL</sequence>
<keyword evidence="1" id="KW-0150">Chloroplast</keyword>
<geneLocation type="chloroplast" evidence="1"/>